<evidence type="ECO:0000313" key="2">
    <source>
        <dbReference type="EMBL" id="OWA55723.1"/>
    </source>
</evidence>
<reference evidence="3" key="1">
    <citation type="submission" date="2017-01" db="EMBL/GenBank/DDBJ databases">
        <title>Comparative genomics of anhydrobiosis in the tardigrade Hypsibius dujardini.</title>
        <authorList>
            <person name="Yoshida Y."/>
            <person name="Koutsovoulos G."/>
            <person name="Laetsch D."/>
            <person name="Stevens L."/>
            <person name="Kumar S."/>
            <person name="Horikawa D."/>
            <person name="Ishino K."/>
            <person name="Komine S."/>
            <person name="Tomita M."/>
            <person name="Blaxter M."/>
            <person name="Arakawa K."/>
        </authorList>
    </citation>
    <scope>NUCLEOTIDE SEQUENCE [LARGE SCALE GENOMIC DNA]</scope>
    <source>
        <strain evidence="3">Z151</strain>
    </source>
</reference>
<proteinExistence type="predicted"/>
<dbReference type="Proteomes" id="UP000192578">
    <property type="component" value="Unassembled WGS sequence"/>
</dbReference>
<comment type="caution">
    <text evidence="2">The sequence shown here is derived from an EMBL/GenBank/DDBJ whole genome shotgun (WGS) entry which is preliminary data.</text>
</comment>
<evidence type="ECO:0000259" key="1">
    <source>
        <dbReference type="PROSITE" id="PS51382"/>
    </source>
</evidence>
<name>A0A9X6NMP6_HYPEX</name>
<evidence type="ECO:0000313" key="3">
    <source>
        <dbReference type="Proteomes" id="UP000192578"/>
    </source>
</evidence>
<dbReference type="EMBL" id="MTYJ01001357">
    <property type="protein sequence ID" value="OWA55723.1"/>
    <property type="molecule type" value="Genomic_DNA"/>
</dbReference>
<protein>
    <recommendedName>
        <fullName evidence="1">SPX domain-containing protein</fullName>
    </recommendedName>
</protein>
<gene>
    <name evidence="2" type="ORF">BV898_20111</name>
</gene>
<accession>A0A9X6NMP6</accession>
<dbReference type="AlphaFoldDB" id="A0A9X6NMP6"/>
<organism evidence="2 3">
    <name type="scientific">Hypsibius exemplaris</name>
    <name type="common">Freshwater tardigrade</name>
    <dbReference type="NCBI Taxonomy" id="2072580"/>
    <lineage>
        <taxon>Eukaryota</taxon>
        <taxon>Metazoa</taxon>
        <taxon>Ecdysozoa</taxon>
        <taxon>Tardigrada</taxon>
        <taxon>Eutardigrada</taxon>
        <taxon>Parachela</taxon>
        <taxon>Hypsibioidea</taxon>
        <taxon>Hypsibiidae</taxon>
        <taxon>Hypsibius</taxon>
    </lineage>
</organism>
<feature type="domain" description="SPX" evidence="1">
    <location>
        <begin position="1"/>
        <end position="75"/>
    </location>
</feature>
<dbReference type="InterPro" id="IPR004331">
    <property type="entry name" value="SPX_dom"/>
</dbReference>
<keyword evidence="3" id="KW-1185">Reference proteome</keyword>
<dbReference type="PROSITE" id="PS51382">
    <property type="entry name" value="SPX"/>
    <property type="match status" value="1"/>
</dbReference>
<sequence>MKFQNYLSRYSIPNPGFNYLDYYGLKKILTTLEAKTTLDSAEFEGVDRFFQHCDAELHRINCHFDCMKKRCAFYL</sequence>